<keyword evidence="2" id="KW-1185">Reference proteome</keyword>
<name>A0ACC1ISL1_9FUNG</name>
<reference evidence="1" key="1">
    <citation type="submission" date="2022-07" db="EMBL/GenBank/DDBJ databases">
        <title>Phylogenomic reconstructions and comparative analyses of Kickxellomycotina fungi.</title>
        <authorList>
            <person name="Reynolds N.K."/>
            <person name="Stajich J.E."/>
            <person name="Barry K."/>
            <person name="Grigoriev I.V."/>
            <person name="Crous P."/>
            <person name="Smith M.E."/>
        </authorList>
    </citation>
    <scope>NUCLEOTIDE SEQUENCE</scope>
    <source>
        <strain evidence="1">Benny 63K</strain>
    </source>
</reference>
<sequence length="498" mass="53244">MFTAPDYFPFLIRQFHRETRWDEHNSYSTFCKTSQAILDFSIPHGVSVSAGRSVSSGLSSQLVFSMIPSKASSIGYLAASRPLFKVSPLASRLGSGLGPNLGLDFAGAAAGIATPVAAAASDLVADPAEGAAEHTVRGGVSGGDVSANSEPVLLTGFSPSLTDYATKSDVVPGSAVAGTKQHEFAIARQQQVQDERDSQNLLHSITAGTWKCNWDIGSPQAGAGGAGDYLMVAQMYPSLASITGSYIVRRSATSELTISGVSVAGSNPDMQFVMQHATNRRRWSSEAILATSGKLVGLRGQYNFGDVEALDRAAHSYYRGSDEDARRVLREKTHGRLSVGSEVYFGAQDSSGGISVGARYRYDLPLFSELTCVLTPIMGHLSLAWTQQLRPQFCAAARYDFNMFSLDSELAMGMEWQLDQNSIVKTGWSRSQGLRFLVDTRLNNMIFSMGLAFNSDGPGRLGLGSGAGAGSASEPPASSSNGMRRLVRSFGLQFQWFL</sequence>
<evidence type="ECO:0000313" key="2">
    <source>
        <dbReference type="Proteomes" id="UP001150581"/>
    </source>
</evidence>
<gene>
    <name evidence="1" type="primary">MDM10_1</name>
    <name evidence="1" type="ORF">LPJ66_001659</name>
</gene>
<dbReference type="EMBL" id="JANBPG010000099">
    <property type="protein sequence ID" value="KAJ1900136.1"/>
    <property type="molecule type" value="Genomic_DNA"/>
</dbReference>
<comment type="caution">
    <text evidence="1">The sequence shown here is derived from an EMBL/GenBank/DDBJ whole genome shotgun (WGS) entry which is preliminary data.</text>
</comment>
<proteinExistence type="predicted"/>
<organism evidence="1 2">
    <name type="scientific">Kickxella alabastrina</name>
    <dbReference type="NCBI Taxonomy" id="61397"/>
    <lineage>
        <taxon>Eukaryota</taxon>
        <taxon>Fungi</taxon>
        <taxon>Fungi incertae sedis</taxon>
        <taxon>Zoopagomycota</taxon>
        <taxon>Kickxellomycotina</taxon>
        <taxon>Kickxellomycetes</taxon>
        <taxon>Kickxellales</taxon>
        <taxon>Kickxellaceae</taxon>
        <taxon>Kickxella</taxon>
    </lineage>
</organism>
<protein>
    <submittedName>
        <fullName evidence="1">Mitochondrial distribution and morphology protein 10</fullName>
    </submittedName>
</protein>
<accession>A0ACC1ISL1</accession>
<dbReference type="Proteomes" id="UP001150581">
    <property type="component" value="Unassembled WGS sequence"/>
</dbReference>
<evidence type="ECO:0000313" key="1">
    <source>
        <dbReference type="EMBL" id="KAJ1900136.1"/>
    </source>
</evidence>